<feature type="region of interest" description="Disordered" evidence="3">
    <location>
        <begin position="1"/>
        <end position="20"/>
    </location>
</feature>
<evidence type="ECO:0008006" key="6">
    <source>
        <dbReference type="Google" id="ProtNLM"/>
    </source>
</evidence>
<evidence type="ECO:0000256" key="1">
    <source>
        <dbReference type="ARBA" id="ARBA00022737"/>
    </source>
</evidence>
<keyword evidence="1" id="KW-0677">Repeat</keyword>
<dbReference type="Proteomes" id="UP000319941">
    <property type="component" value="Unassembled WGS sequence"/>
</dbReference>
<dbReference type="Pfam" id="PF20225">
    <property type="entry name" value="DUF6584"/>
    <property type="match status" value="1"/>
</dbReference>
<dbReference type="EMBL" id="VNFH01000001">
    <property type="protein sequence ID" value="TVU73965.1"/>
    <property type="molecule type" value="Genomic_DNA"/>
</dbReference>
<dbReference type="STRING" id="553385.GCA_000591415_01117"/>
<dbReference type="RefSeq" id="WP_141103619.1">
    <property type="nucleotide sequence ID" value="NZ_CAWOWR010000001.1"/>
</dbReference>
<comment type="caution">
    <text evidence="4">The sequence shown here is derived from an EMBL/GenBank/DDBJ whole genome shotgun (WGS) entry which is preliminary data.</text>
</comment>
<dbReference type="AlphaFoldDB" id="A0A558HXX4"/>
<organism evidence="4 5">
    <name type="scientific">Cobetia crustatorum</name>
    <dbReference type="NCBI Taxonomy" id="553385"/>
    <lineage>
        <taxon>Bacteria</taxon>
        <taxon>Pseudomonadati</taxon>
        <taxon>Pseudomonadota</taxon>
        <taxon>Gammaproteobacteria</taxon>
        <taxon>Oceanospirillales</taxon>
        <taxon>Halomonadaceae</taxon>
        <taxon>Cobetia</taxon>
    </lineage>
</organism>
<evidence type="ECO:0000256" key="3">
    <source>
        <dbReference type="SAM" id="MobiDB-lite"/>
    </source>
</evidence>
<dbReference type="InterPro" id="IPR046491">
    <property type="entry name" value="DUF6584"/>
</dbReference>
<dbReference type="InterPro" id="IPR011990">
    <property type="entry name" value="TPR-like_helical_dom_sf"/>
</dbReference>
<name>A0A558HXX4_9GAMM</name>
<dbReference type="OrthoDB" id="9766710at2"/>
<evidence type="ECO:0000313" key="4">
    <source>
        <dbReference type="EMBL" id="TVU73965.1"/>
    </source>
</evidence>
<protein>
    <recommendedName>
        <fullName evidence="6">Tetratricopeptide repeat protein</fullName>
    </recommendedName>
</protein>
<keyword evidence="2" id="KW-0802">TPR repeat</keyword>
<dbReference type="SUPFAM" id="SSF48452">
    <property type="entry name" value="TPR-like"/>
    <property type="match status" value="2"/>
</dbReference>
<gene>
    <name evidence="4" type="ORF">FQP86_02595</name>
</gene>
<dbReference type="PANTHER" id="PTHR45586">
    <property type="entry name" value="TPR REPEAT-CONTAINING PROTEIN PA4667"/>
    <property type="match status" value="1"/>
</dbReference>
<sequence>MHASTAAEHTLRETAHASSLAGASKGVSQSASATTDCCLPTTASSQVRSLWKAPSILKSTLLGGLLVGLAGCQSVSAPAPFSNQPDPLASAPAIQQGLDADSLNQLLSAELAGQRGNYPRAADGYLAASRRFDDPELARRAVLAARYADNPALLERAAERWQQLDDTASEPSIIRARLAMARGDWMTALEQRLMVEANGGNGNLATVAEQAIDAEADLEPLLSLLATHIVQHPTQPMPKIAAALFEAALGNERRARTRLIQLEATHAELPDLWLARSEIERDAGHLDASRQAATRGLELAPDDSRLVLSAAQTELASGDRSSARERIDTLVARHPNAPRLRLALASLYLDADAPQDAHRLLLPLLEEDPTPDAAFAMLGLAAEASGEIDNAILYYRQVPEGERYISSRARAAQLLAEHDRIDEARQFLDVERLRHPRHAMTLLSFEIDLLDAQEAFTDADTLLDGSISTRRKALNKMVASEDQEARDAVKSELGSLLFLRGIRRLEDNQLEGMEQDLHEVISLEPDNASAYNALGYTLLVETDRRDEALTLIKRAHELSPNDSAILDSLGWGHFLTGNAKQALPPLEAAWAQQQDAEIGAHLTEVLWALDRQDEARGLAVELSERFEEATELETLFRRIPALRPVVDSP</sequence>
<evidence type="ECO:0000313" key="5">
    <source>
        <dbReference type="Proteomes" id="UP000319941"/>
    </source>
</evidence>
<dbReference type="InterPro" id="IPR051012">
    <property type="entry name" value="CellSynth/LPSAsmb/PSIAsmb"/>
</dbReference>
<reference evidence="4 5" key="1">
    <citation type="submission" date="2019-07" db="EMBL/GenBank/DDBJ databases">
        <title>Diversity of Bacteria from Kongsfjorden, Arctic.</title>
        <authorList>
            <person name="Yu Y."/>
        </authorList>
    </citation>
    <scope>NUCLEOTIDE SEQUENCE [LARGE SCALE GENOMIC DNA]</scope>
    <source>
        <strain evidence="4 5">SM1923</strain>
    </source>
</reference>
<keyword evidence="5" id="KW-1185">Reference proteome</keyword>
<dbReference type="Gene3D" id="1.25.40.10">
    <property type="entry name" value="Tetratricopeptide repeat domain"/>
    <property type="match status" value="2"/>
</dbReference>
<proteinExistence type="predicted"/>
<evidence type="ECO:0000256" key="2">
    <source>
        <dbReference type="ARBA" id="ARBA00022803"/>
    </source>
</evidence>
<dbReference type="PANTHER" id="PTHR45586:SF1">
    <property type="entry name" value="LIPOPOLYSACCHARIDE ASSEMBLY PROTEIN B"/>
    <property type="match status" value="1"/>
</dbReference>
<accession>A0A558HXX4</accession>